<keyword evidence="3" id="KW-1185">Reference proteome</keyword>
<accession>A0A6D2HPF4</accession>
<organism evidence="2 3">
    <name type="scientific">Microthlaspi erraticum</name>
    <dbReference type="NCBI Taxonomy" id="1685480"/>
    <lineage>
        <taxon>Eukaryota</taxon>
        <taxon>Viridiplantae</taxon>
        <taxon>Streptophyta</taxon>
        <taxon>Embryophyta</taxon>
        <taxon>Tracheophyta</taxon>
        <taxon>Spermatophyta</taxon>
        <taxon>Magnoliopsida</taxon>
        <taxon>eudicotyledons</taxon>
        <taxon>Gunneridae</taxon>
        <taxon>Pentapetalae</taxon>
        <taxon>rosids</taxon>
        <taxon>malvids</taxon>
        <taxon>Brassicales</taxon>
        <taxon>Brassicaceae</taxon>
        <taxon>Coluteocarpeae</taxon>
        <taxon>Microthlaspi</taxon>
    </lineage>
</organism>
<reference evidence="2" key="1">
    <citation type="submission" date="2020-01" db="EMBL/GenBank/DDBJ databases">
        <authorList>
            <person name="Mishra B."/>
        </authorList>
    </citation>
    <scope>NUCLEOTIDE SEQUENCE [LARGE SCALE GENOMIC DNA]</scope>
</reference>
<gene>
    <name evidence="2" type="ORF">MERR_LOCUS3183</name>
</gene>
<dbReference type="AlphaFoldDB" id="A0A6D2HPF4"/>
<evidence type="ECO:0000313" key="2">
    <source>
        <dbReference type="EMBL" id="CAA7015948.1"/>
    </source>
</evidence>
<name>A0A6D2HPF4_9BRAS</name>
<proteinExistence type="predicted"/>
<comment type="caution">
    <text evidence="2">The sequence shown here is derived from an EMBL/GenBank/DDBJ whole genome shotgun (WGS) entry which is preliminary data.</text>
</comment>
<evidence type="ECO:0000313" key="3">
    <source>
        <dbReference type="Proteomes" id="UP000467841"/>
    </source>
</evidence>
<evidence type="ECO:0000256" key="1">
    <source>
        <dbReference type="SAM" id="MobiDB-lite"/>
    </source>
</evidence>
<sequence length="134" mass="14570">MQRNLGSIAAQVHIENVIMNILPLPSNTAAIGQVHRKSSSIRSSRSFPIDRSSRNVSKAAAEEGAMDGSYSEGPVGRVVWLLTQSYSVYFGFNIGAMVYGDVVADLLDKEEKSREAFAKDAEAHALAMGRIRKV</sequence>
<feature type="region of interest" description="Disordered" evidence="1">
    <location>
        <begin position="52"/>
        <end position="71"/>
    </location>
</feature>
<dbReference type="Proteomes" id="UP000467841">
    <property type="component" value="Unassembled WGS sequence"/>
</dbReference>
<protein>
    <submittedName>
        <fullName evidence="2">Uncharacterized protein</fullName>
    </submittedName>
</protein>
<dbReference type="EMBL" id="CACVBM020000210">
    <property type="protein sequence ID" value="CAA7015948.1"/>
    <property type="molecule type" value="Genomic_DNA"/>
</dbReference>